<dbReference type="RefSeq" id="WP_038367648.1">
    <property type="nucleotide sequence ID" value="NZ_AZIT01000026.1"/>
</dbReference>
<evidence type="ECO:0000256" key="3">
    <source>
        <dbReference type="ARBA" id="ARBA00022679"/>
    </source>
</evidence>
<evidence type="ECO:0000256" key="5">
    <source>
        <dbReference type="PIRSR" id="PIRSR000699-1"/>
    </source>
</evidence>
<dbReference type="Gene3D" id="1.20.58.80">
    <property type="entry name" value="Phosphotransferase system, lactose/cellobiose-type IIA subunit"/>
    <property type="match status" value="1"/>
</dbReference>
<comment type="cofactor">
    <cofactor evidence="6">
        <name>Mg(2+)</name>
        <dbReference type="ChEBI" id="CHEBI:18420"/>
    </cofactor>
    <text evidence="6">Binds 1 Mg(2+) ion per trimer.</text>
</comment>
<dbReference type="InterPro" id="IPR003188">
    <property type="entry name" value="PTS_IIA_lac/cel"/>
</dbReference>
<evidence type="ECO:0000256" key="1">
    <source>
        <dbReference type="ARBA" id="ARBA00022448"/>
    </source>
</evidence>
<dbReference type="GO" id="GO:0016740">
    <property type="term" value="F:transferase activity"/>
    <property type="evidence" value="ECO:0007669"/>
    <property type="project" value="UniProtKB-KW"/>
</dbReference>
<accession>W6TGU6</accession>
<dbReference type="Proteomes" id="UP000019148">
    <property type="component" value="Unassembled WGS sequence"/>
</dbReference>
<evidence type="ECO:0000256" key="2">
    <source>
        <dbReference type="ARBA" id="ARBA00022597"/>
    </source>
</evidence>
<dbReference type="EMBL" id="AZIT01000026">
    <property type="protein sequence ID" value="ETZ17603.1"/>
    <property type="molecule type" value="Genomic_DNA"/>
</dbReference>
<dbReference type="AlphaFoldDB" id="W6TGU6"/>
<dbReference type="PANTHER" id="PTHR34382:SF7">
    <property type="entry name" value="PTS SYSTEM N,N'-DIACETYLCHITOBIOSE-SPECIFIC EIIA COMPONENT"/>
    <property type="match status" value="1"/>
</dbReference>
<keyword evidence="1" id="KW-0813">Transport</keyword>
<keyword evidence="6" id="KW-0479">Metal-binding</keyword>
<feature type="modified residue" description="Phosphohistidine; by HPr" evidence="7">
    <location>
        <position position="84"/>
    </location>
</feature>
<dbReference type="EC" id="2.7.1.69" evidence="8"/>
<keyword evidence="3 8" id="KW-0808">Transferase</keyword>
<protein>
    <submittedName>
        <fullName evidence="8">PTS system, diacetylchitobiose-specific IIA component</fullName>
        <ecNumber evidence="8">2.7.1.69</ecNumber>
    </submittedName>
</protein>
<evidence type="ECO:0000256" key="6">
    <source>
        <dbReference type="PIRSR" id="PIRSR000699-2"/>
    </source>
</evidence>
<dbReference type="PANTHER" id="PTHR34382">
    <property type="entry name" value="PTS SYSTEM N,N'-DIACETYLCHITOBIOSE-SPECIFIC EIIA COMPONENT"/>
    <property type="match status" value="1"/>
</dbReference>
<dbReference type="InterPro" id="IPR036542">
    <property type="entry name" value="PTS_IIA_lac/cel_sf"/>
</dbReference>
<dbReference type="GO" id="GO:0046872">
    <property type="term" value="F:metal ion binding"/>
    <property type="evidence" value="ECO:0007669"/>
    <property type="project" value="UniProtKB-KW"/>
</dbReference>
<dbReference type="PROSITE" id="PS51095">
    <property type="entry name" value="PTS_EIIA_TYPE_3"/>
    <property type="match status" value="1"/>
</dbReference>
<evidence type="ECO:0000256" key="7">
    <source>
        <dbReference type="PROSITE-ProRule" id="PRU00418"/>
    </source>
</evidence>
<keyword evidence="2" id="KW-0762">Sugar transport</keyword>
<dbReference type="PIRSF" id="PIRSF000699">
    <property type="entry name" value="PTS_IILac_III"/>
    <property type="match status" value="1"/>
</dbReference>
<sequence>MNKKKYSIKELIDDISMPVVAYSGEAKSFLQEALEYAKAGNYNKSKEIIEKSKNSIEKAHDAHRRLIQYLTNNPDITTPFILIHAEDHLMSAMSEFNIFEEFISLYKIINEFIKRKKDENTTCM</sequence>
<evidence type="ECO:0000256" key="4">
    <source>
        <dbReference type="ARBA" id="ARBA00022683"/>
    </source>
</evidence>
<dbReference type="GO" id="GO:0009401">
    <property type="term" value="P:phosphoenolpyruvate-dependent sugar phosphotransferase system"/>
    <property type="evidence" value="ECO:0007669"/>
    <property type="project" value="UniProtKB-KW"/>
</dbReference>
<dbReference type="PATRIC" id="fig|1432657.3.peg.1436"/>
<keyword evidence="4" id="KW-0598">Phosphotransferase system</keyword>
<organism evidence="8 9">
    <name type="scientific">Borrelia duttonii CR2A</name>
    <dbReference type="NCBI Taxonomy" id="1432657"/>
    <lineage>
        <taxon>Bacteria</taxon>
        <taxon>Pseudomonadati</taxon>
        <taxon>Spirochaetota</taxon>
        <taxon>Spirochaetia</taxon>
        <taxon>Spirochaetales</taxon>
        <taxon>Borreliaceae</taxon>
        <taxon>Borrelia</taxon>
    </lineage>
</organism>
<proteinExistence type="predicted"/>
<dbReference type="Pfam" id="PF02255">
    <property type="entry name" value="PTS_IIA"/>
    <property type="match status" value="1"/>
</dbReference>
<feature type="binding site" evidence="6">
    <location>
        <position position="87"/>
    </location>
    <ligand>
        <name>Mg(2+)</name>
        <dbReference type="ChEBI" id="CHEBI:18420"/>
        <note>ligand shared between all trimeric partners</note>
    </ligand>
</feature>
<comment type="caution">
    <text evidence="8">The sequence shown here is derived from an EMBL/GenBank/DDBJ whole genome shotgun (WGS) entry which is preliminary data.</text>
</comment>
<evidence type="ECO:0000313" key="9">
    <source>
        <dbReference type="Proteomes" id="UP000019148"/>
    </source>
</evidence>
<dbReference type="CDD" id="cd00215">
    <property type="entry name" value="PTS_IIA_lac"/>
    <property type="match status" value="1"/>
</dbReference>
<gene>
    <name evidence="8" type="ORF">BDCR2A_01489</name>
</gene>
<name>W6TGU6_9SPIR</name>
<feature type="active site" description="Tele-phosphohistidine intermediate" evidence="5">
    <location>
        <position position="84"/>
    </location>
</feature>
<reference evidence="8 9" key="1">
    <citation type="submission" date="2013-12" db="EMBL/GenBank/DDBJ databases">
        <title>Comparative genomics of relapsing fever spirochetes.</title>
        <authorList>
            <person name="Schwan T.G."/>
            <person name="Raffel S.J."/>
            <person name="Porcella S.F."/>
        </authorList>
    </citation>
    <scope>NUCLEOTIDE SEQUENCE [LARGE SCALE GENOMIC DNA]</scope>
    <source>
        <strain evidence="8 9">CR2A</strain>
    </source>
</reference>
<keyword evidence="6" id="KW-0460">Magnesium</keyword>
<evidence type="ECO:0000313" key="8">
    <source>
        <dbReference type="EMBL" id="ETZ17603.1"/>
    </source>
</evidence>
<dbReference type="SUPFAM" id="SSF46973">
    <property type="entry name" value="Enzyme IIa from lactose specific PTS, IIa-lac"/>
    <property type="match status" value="1"/>
</dbReference>